<dbReference type="Pfam" id="PF00071">
    <property type="entry name" value="Ras"/>
    <property type="match status" value="1"/>
</dbReference>
<feature type="transmembrane region" description="Helical" evidence="2">
    <location>
        <begin position="6"/>
        <end position="27"/>
    </location>
</feature>
<dbReference type="PROSITE" id="PS51421">
    <property type="entry name" value="RAS"/>
    <property type="match status" value="1"/>
</dbReference>
<evidence type="ECO:0000256" key="2">
    <source>
        <dbReference type="SAM" id="Phobius"/>
    </source>
</evidence>
<dbReference type="Proteomes" id="UP001293254">
    <property type="component" value="Unassembled WGS sequence"/>
</dbReference>
<dbReference type="GO" id="GO:0005525">
    <property type="term" value="F:GTP binding"/>
    <property type="evidence" value="ECO:0007669"/>
    <property type="project" value="InterPro"/>
</dbReference>
<dbReference type="InterPro" id="IPR027417">
    <property type="entry name" value="P-loop_NTPase"/>
</dbReference>
<evidence type="ECO:0000313" key="3">
    <source>
        <dbReference type="EMBL" id="KAK4435126.1"/>
    </source>
</evidence>
<dbReference type="InterPro" id="IPR001806">
    <property type="entry name" value="Small_GTPase"/>
</dbReference>
<dbReference type="SMART" id="SM00175">
    <property type="entry name" value="RAB"/>
    <property type="match status" value="1"/>
</dbReference>
<dbReference type="EMBL" id="JACGWO010000002">
    <property type="protein sequence ID" value="KAK4435126.1"/>
    <property type="molecule type" value="Genomic_DNA"/>
</dbReference>
<comment type="caution">
    <text evidence="3">The sequence shown here is derived from an EMBL/GenBank/DDBJ whole genome shotgun (WGS) entry which is preliminary data.</text>
</comment>
<proteinExistence type="predicted"/>
<gene>
    <name evidence="3" type="ORF">Salat_0675900</name>
</gene>
<dbReference type="PROSITE" id="PS51419">
    <property type="entry name" value="RAB"/>
    <property type="match status" value="1"/>
</dbReference>
<protein>
    <submittedName>
        <fullName evidence="3">Ras-related protein RAb</fullName>
    </submittedName>
</protein>
<evidence type="ECO:0000256" key="1">
    <source>
        <dbReference type="ARBA" id="ARBA00022741"/>
    </source>
</evidence>
<evidence type="ECO:0000313" key="4">
    <source>
        <dbReference type="Proteomes" id="UP001293254"/>
    </source>
</evidence>
<dbReference type="NCBIfam" id="TIGR00231">
    <property type="entry name" value="small_GTP"/>
    <property type="match status" value="1"/>
</dbReference>
<keyword evidence="2" id="KW-0472">Membrane</keyword>
<keyword evidence="4" id="KW-1185">Reference proteome</keyword>
<dbReference type="AlphaFoldDB" id="A0AAE2CUJ1"/>
<dbReference type="SMART" id="SM00173">
    <property type="entry name" value="RAS"/>
    <property type="match status" value="1"/>
</dbReference>
<dbReference type="FunFam" id="3.40.50.300:FF:003486">
    <property type="entry name" value="Major sperm protein"/>
    <property type="match status" value="1"/>
</dbReference>
<dbReference type="PANTHER" id="PTHR47978">
    <property type="match status" value="1"/>
</dbReference>
<keyword evidence="2" id="KW-0812">Transmembrane</keyword>
<name>A0AAE2CUJ1_9LAMI</name>
<sequence length="246" mass="27791">MYFAWFDFFISGLCGFFFVLIFPPWALNEFLQAFPQIQPNKFRSPRLNWAKKESGPRSEQSIGAAQCCRGPIPYPNSSDFTHRLTPLLVSPLPPTPPPPPPTPLPLPVVKDSVLFGDVGAGKFSLVLRFVKGQFVEFQESTIRAALFSQTVVVNDATVKFEIWDTAGQERYHNLAPMYYRGAAAAIIVYDITNQASFDRAKKWVQELQAQGNPNMIMALASNKSDCWMEERCQKRQAFILFSSIKL</sequence>
<keyword evidence="1" id="KW-0547">Nucleotide-binding</keyword>
<dbReference type="SMART" id="SM00174">
    <property type="entry name" value="RHO"/>
    <property type="match status" value="1"/>
</dbReference>
<keyword evidence="2" id="KW-1133">Transmembrane helix</keyword>
<dbReference type="SUPFAM" id="SSF52540">
    <property type="entry name" value="P-loop containing nucleoside triphosphate hydrolases"/>
    <property type="match status" value="1"/>
</dbReference>
<dbReference type="PRINTS" id="PR00449">
    <property type="entry name" value="RASTRNSFRMNG"/>
</dbReference>
<dbReference type="Gene3D" id="3.40.50.300">
    <property type="entry name" value="P-loop containing nucleotide triphosphate hydrolases"/>
    <property type="match status" value="1"/>
</dbReference>
<accession>A0AAE2CUJ1</accession>
<reference evidence="3" key="2">
    <citation type="journal article" date="2024" name="Plant">
        <title>Genomic evolution and insights into agronomic trait innovations of Sesamum species.</title>
        <authorList>
            <person name="Miao H."/>
            <person name="Wang L."/>
            <person name="Qu L."/>
            <person name="Liu H."/>
            <person name="Sun Y."/>
            <person name="Le M."/>
            <person name="Wang Q."/>
            <person name="Wei S."/>
            <person name="Zheng Y."/>
            <person name="Lin W."/>
            <person name="Duan Y."/>
            <person name="Cao H."/>
            <person name="Xiong S."/>
            <person name="Wang X."/>
            <person name="Wei L."/>
            <person name="Li C."/>
            <person name="Ma Q."/>
            <person name="Ju M."/>
            <person name="Zhao R."/>
            <person name="Li G."/>
            <person name="Mu C."/>
            <person name="Tian Q."/>
            <person name="Mei H."/>
            <person name="Zhang T."/>
            <person name="Gao T."/>
            <person name="Zhang H."/>
        </authorList>
    </citation>
    <scope>NUCLEOTIDE SEQUENCE</scope>
    <source>
        <strain evidence="3">3651</strain>
    </source>
</reference>
<dbReference type="GO" id="GO:0003924">
    <property type="term" value="F:GTPase activity"/>
    <property type="evidence" value="ECO:0007669"/>
    <property type="project" value="InterPro"/>
</dbReference>
<organism evidence="3 4">
    <name type="scientific">Sesamum alatum</name>
    <dbReference type="NCBI Taxonomy" id="300844"/>
    <lineage>
        <taxon>Eukaryota</taxon>
        <taxon>Viridiplantae</taxon>
        <taxon>Streptophyta</taxon>
        <taxon>Embryophyta</taxon>
        <taxon>Tracheophyta</taxon>
        <taxon>Spermatophyta</taxon>
        <taxon>Magnoliopsida</taxon>
        <taxon>eudicotyledons</taxon>
        <taxon>Gunneridae</taxon>
        <taxon>Pentapetalae</taxon>
        <taxon>asterids</taxon>
        <taxon>lamiids</taxon>
        <taxon>Lamiales</taxon>
        <taxon>Pedaliaceae</taxon>
        <taxon>Sesamum</taxon>
    </lineage>
</organism>
<dbReference type="InterPro" id="IPR005225">
    <property type="entry name" value="Small_GTP-bd"/>
</dbReference>
<reference evidence="3" key="1">
    <citation type="submission" date="2020-06" db="EMBL/GenBank/DDBJ databases">
        <authorList>
            <person name="Li T."/>
            <person name="Hu X."/>
            <person name="Zhang T."/>
            <person name="Song X."/>
            <person name="Zhang H."/>
            <person name="Dai N."/>
            <person name="Sheng W."/>
            <person name="Hou X."/>
            <person name="Wei L."/>
        </authorList>
    </citation>
    <scope>NUCLEOTIDE SEQUENCE</scope>
    <source>
        <strain evidence="3">3651</strain>
        <tissue evidence="3">Leaf</tissue>
    </source>
</reference>